<dbReference type="AlphaFoldDB" id="A0AAD2JGK7"/>
<proteinExistence type="predicted"/>
<dbReference type="GO" id="GO:0008757">
    <property type="term" value="F:S-adenosylmethionine-dependent methyltransferase activity"/>
    <property type="evidence" value="ECO:0007669"/>
    <property type="project" value="InterPro"/>
</dbReference>
<dbReference type="CDD" id="cd01908">
    <property type="entry name" value="YafJ"/>
    <property type="match status" value="1"/>
</dbReference>
<evidence type="ECO:0000313" key="3">
    <source>
        <dbReference type="EMBL" id="CAJ1947253.1"/>
    </source>
</evidence>
<accession>A0AAD2JGK7</accession>
<reference evidence="3" key="1">
    <citation type="submission" date="2023-08" db="EMBL/GenBank/DDBJ databases">
        <authorList>
            <person name="Audoor S."/>
            <person name="Bilcke G."/>
        </authorList>
    </citation>
    <scope>NUCLEOTIDE SEQUENCE</scope>
</reference>
<protein>
    <recommendedName>
        <fullName evidence="2">Glutamine amidotransferase type-2 domain-containing protein</fullName>
    </recommendedName>
</protein>
<name>A0AAD2JGK7_9STRA</name>
<evidence type="ECO:0000259" key="2">
    <source>
        <dbReference type="PROSITE" id="PS51278"/>
    </source>
</evidence>
<organism evidence="3 4">
    <name type="scientific">Cylindrotheca closterium</name>
    <dbReference type="NCBI Taxonomy" id="2856"/>
    <lineage>
        <taxon>Eukaryota</taxon>
        <taxon>Sar</taxon>
        <taxon>Stramenopiles</taxon>
        <taxon>Ochrophyta</taxon>
        <taxon>Bacillariophyta</taxon>
        <taxon>Bacillariophyceae</taxon>
        <taxon>Bacillariophycidae</taxon>
        <taxon>Bacillariales</taxon>
        <taxon>Bacillariaceae</taxon>
        <taxon>Cylindrotheca</taxon>
    </lineage>
</organism>
<sequence length="547" mass="61294">MCQLMGMNCNTPTDFTFSFKGFAKRGGETDKHEHGWGLAIYEGRGLRTFHDPLPAAKSRIAEFVSGYPIQTLNMMAHIRYATQGTVSLENVHPFQREMWGIQWCFAHNGEVPKFTGKKFQDYPRLGRCKELFYFPVGETDSEAVFCAILNALRAEFASLPTLPNLYETIQRLCAEIVEGEEDETILNFLLGCGKFTQFAYSWPGKRPGSKVWNGLFFTIRRPPFATAQLKDVDYAVDFTVCTNPNDRVAVIATAPLTSNERWREFKKGELLMFDNGWGYSEIHDCHEVELQGRGLVSNNMPKQTCGGCPEAQSGFNAPTLLRNQVDEYFREQQQQQQQADGSSSIQLPFAKEGADLGCGSGCSGLAFRDCVTRLTGVDISPEMIDRAKLRGCYDNLLVGDIETAIQDANSKFDLVFASNVFAFIQDIRGVFASVRTSLNPDGIFAFSAETIDFDDAPLLVPEVDQVGEEKKEEDGRGIEAAASCDENKEKKFRLVLQSCARYAHEAGYIQELASEFGFEIVKTQESDLRKHCVHMVKNAVYVMACRR</sequence>
<dbReference type="Gene3D" id="3.60.20.10">
    <property type="entry name" value="Glutamine Phosphoribosylpyrophosphate, subunit 1, domain 1"/>
    <property type="match status" value="1"/>
</dbReference>
<dbReference type="InterPro" id="IPR017932">
    <property type="entry name" value="GATase_2_dom"/>
</dbReference>
<dbReference type="Proteomes" id="UP001295423">
    <property type="component" value="Unassembled WGS sequence"/>
</dbReference>
<keyword evidence="1" id="KW-0315">Glutamine amidotransferase</keyword>
<gene>
    <name evidence="3" type="ORF">CYCCA115_LOCUS11054</name>
</gene>
<dbReference type="PROSITE" id="PS51278">
    <property type="entry name" value="GATASE_TYPE_2"/>
    <property type="match status" value="1"/>
</dbReference>
<dbReference type="InterPro" id="IPR026869">
    <property type="entry name" value="EgtC-like"/>
</dbReference>
<dbReference type="EMBL" id="CAKOGP040001725">
    <property type="protein sequence ID" value="CAJ1947253.1"/>
    <property type="molecule type" value="Genomic_DNA"/>
</dbReference>
<dbReference type="SUPFAM" id="SSF53335">
    <property type="entry name" value="S-adenosyl-L-methionine-dependent methyltransferases"/>
    <property type="match status" value="1"/>
</dbReference>
<dbReference type="PANTHER" id="PTHR42824:SF1">
    <property type="entry name" value="GLUTAMINE AMIDOTRANSFERASE YAFJ-RELATED"/>
    <property type="match status" value="1"/>
</dbReference>
<dbReference type="Pfam" id="PF13230">
    <property type="entry name" value="GATase_4"/>
    <property type="match status" value="1"/>
</dbReference>
<dbReference type="PANTHER" id="PTHR42824">
    <property type="entry name" value="GLUTAMINE AMIDOTRANSFERASE"/>
    <property type="match status" value="1"/>
</dbReference>
<dbReference type="InterPro" id="IPR013216">
    <property type="entry name" value="Methyltransf_11"/>
</dbReference>
<evidence type="ECO:0000313" key="4">
    <source>
        <dbReference type="Proteomes" id="UP001295423"/>
    </source>
</evidence>
<evidence type="ECO:0000256" key="1">
    <source>
        <dbReference type="ARBA" id="ARBA00022962"/>
    </source>
</evidence>
<dbReference type="InterPro" id="IPR029063">
    <property type="entry name" value="SAM-dependent_MTases_sf"/>
</dbReference>
<feature type="domain" description="Glutamine amidotransferase type-2" evidence="2">
    <location>
        <begin position="2"/>
        <end position="276"/>
    </location>
</feature>
<dbReference type="InterPro" id="IPR029055">
    <property type="entry name" value="Ntn_hydrolases_N"/>
</dbReference>
<dbReference type="SUPFAM" id="SSF56235">
    <property type="entry name" value="N-terminal nucleophile aminohydrolases (Ntn hydrolases)"/>
    <property type="match status" value="1"/>
</dbReference>
<keyword evidence="4" id="KW-1185">Reference proteome</keyword>
<dbReference type="CDD" id="cd02440">
    <property type="entry name" value="AdoMet_MTases"/>
    <property type="match status" value="1"/>
</dbReference>
<dbReference type="Pfam" id="PF08241">
    <property type="entry name" value="Methyltransf_11"/>
    <property type="match status" value="1"/>
</dbReference>
<comment type="caution">
    <text evidence="3">The sequence shown here is derived from an EMBL/GenBank/DDBJ whole genome shotgun (WGS) entry which is preliminary data.</text>
</comment>
<dbReference type="Gene3D" id="3.40.50.150">
    <property type="entry name" value="Vaccinia Virus protein VP39"/>
    <property type="match status" value="1"/>
</dbReference>